<dbReference type="PANTHER" id="PTHR13271">
    <property type="entry name" value="UNCHARACTERIZED PUTATIVE METHYLTRANSFERASE"/>
    <property type="match status" value="1"/>
</dbReference>
<dbReference type="PANTHER" id="PTHR13271:SF134">
    <property type="entry name" value="OS01G0976450 PROTEIN"/>
    <property type="match status" value="1"/>
</dbReference>
<reference evidence="5 6" key="1">
    <citation type="journal article" date="2011" name="Science">
        <title>The Selaginella genome identifies genetic changes associated with the evolution of vascular plants.</title>
        <authorList>
            <person name="Banks J.A."/>
            <person name="Nishiyama T."/>
            <person name="Hasebe M."/>
            <person name="Bowman J.L."/>
            <person name="Gribskov M."/>
            <person name="dePamphilis C."/>
            <person name="Albert V.A."/>
            <person name="Aono N."/>
            <person name="Aoyama T."/>
            <person name="Ambrose B.A."/>
            <person name="Ashton N.W."/>
            <person name="Axtell M.J."/>
            <person name="Barker E."/>
            <person name="Barker M.S."/>
            <person name="Bennetzen J.L."/>
            <person name="Bonawitz N.D."/>
            <person name="Chapple C."/>
            <person name="Cheng C."/>
            <person name="Correa L.G."/>
            <person name="Dacre M."/>
            <person name="DeBarry J."/>
            <person name="Dreyer I."/>
            <person name="Elias M."/>
            <person name="Engstrom E.M."/>
            <person name="Estelle M."/>
            <person name="Feng L."/>
            <person name="Finet C."/>
            <person name="Floyd S.K."/>
            <person name="Frommer W.B."/>
            <person name="Fujita T."/>
            <person name="Gramzow L."/>
            <person name="Gutensohn M."/>
            <person name="Harholt J."/>
            <person name="Hattori M."/>
            <person name="Heyl A."/>
            <person name="Hirai T."/>
            <person name="Hiwatashi Y."/>
            <person name="Ishikawa M."/>
            <person name="Iwata M."/>
            <person name="Karol K.G."/>
            <person name="Koehler B."/>
            <person name="Kolukisaoglu U."/>
            <person name="Kubo M."/>
            <person name="Kurata T."/>
            <person name="Lalonde S."/>
            <person name="Li K."/>
            <person name="Li Y."/>
            <person name="Litt A."/>
            <person name="Lyons E."/>
            <person name="Manning G."/>
            <person name="Maruyama T."/>
            <person name="Michael T.P."/>
            <person name="Mikami K."/>
            <person name="Miyazaki S."/>
            <person name="Morinaga S."/>
            <person name="Murata T."/>
            <person name="Mueller-Roeber B."/>
            <person name="Nelson D.R."/>
            <person name="Obara M."/>
            <person name="Oguri Y."/>
            <person name="Olmstead R.G."/>
            <person name="Onodera N."/>
            <person name="Petersen B.L."/>
            <person name="Pils B."/>
            <person name="Prigge M."/>
            <person name="Rensing S.A."/>
            <person name="Riano-Pachon D.M."/>
            <person name="Roberts A.W."/>
            <person name="Sato Y."/>
            <person name="Scheller H.V."/>
            <person name="Schulz B."/>
            <person name="Schulz C."/>
            <person name="Shakirov E.V."/>
            <person name="Shibagaki N."/>
            <person name="Shinohara N."/>
            <person name="Shippen D.E."/>
            <person name="Soerensen I."/>
            <person name="Sotooka R."/>
            <person name="Sugimoto N."/>
            <person name="Sugita M."/>
            <person name="Sumikawa N."/>
            <person name="Tanurdzic M."/>
            <person name="Theissen G."/>
            <person name="Ulvskov P."/>
            <person name="Wakazuki S."/>
            <person name="Weng J.K."/>
            <person name="Willats W.W."/>
            <person name="Wipf D."/>
            <person name="Wolf P.G."/>
            <person name="Yang L."/>
            <person name="Zimmer A.D."/>
            <person name="Zhu Q."/>
            <person name="Mitros T."/>
            <person name="Hellsten U."/>
            <person name="Loque D."/>
            <person name="Otillar R."/>
            <person name="Salamov A."/>
            <person name="Schmutz J."/>
            <person name="Shapiro H."/>
            <person name="Lindquist E."/>
            <person name="Lucas S."/>
            <person name="Rokhsar D."/>
            <person name="Grigoriev I.V."/>
        </authorList>
    </citation>
    <scope>NUCLEOTIDE SEQUENCE [LARGE SCALE GENOMIC DNA]</scope>
</reference>
<dbReference type="InParanoid" id="D8QNM7"/>
<gene>
    <name evidence="5" type="ORF">SELMODRAFT_402971</name>
</gene>
<evidence type="ECO:0000256" key="3">
    <source>
        <dbReference type="ARBA" id="ARBA00022691"/>
    </source>
</evidence>
<dbReference type="AlphaFoldDB" id="D8QNM7"/>
<organism evidence="6">
    <name type="scientific">Selaginella moellendorffii</name>
    <name type="common">Spikemoss</name>
    <dbReference type="NCBI Taxonomy" id="88036"/>
    <lineage>
        <taxon>Eukaryota</taxon>
        <taxon>Viridiplantae</taxon>
        <taxon>Streptophyta</taxon>
        <taxon>Embryophyta</taxon>
        <taxon>Tracheophyta</taxon>
        <taxon>Lycopodiopsida</taxon>
        <taxon>Selaginellales</taxon>
        <taxon>Selaginellaceae</taxon>
        <taxon>Selaginella</taxon>
    </lineage>
</organism>
<evidence type="ECO:0000256" key="1">
    <source>
        <dbReference type="ARBA" id="ARBA00022603"/>
    </source>
</evidence>
<dbReference type="Pfam" id="PF00856">
    <property type="entry name" value="SET"/>
    <property type="match status" value="1"/>
</dbReference>
<dbReference type="SUPFAM" id="SSF82199">
    <property type="entry name" value="SET domain"/>
    <property type="match status" value="1"/>
</dbReference>
<dbReference type="GO" id="GO:0032259">
    <property type="term" value="P:methylation"/>
    <property type="evidence" value="ECO:0007669"/>
    <property type="project" value="UniProtKB-KW"/>
</dbReference>
<protein>
    <recommendedName>
        <fullName evidence="4">SET domain-containing protein</fullName>
    </recommendedName>
</protein>
<name>D8QNM7_SELML</name>
<dbReference type="Gramene" id="EFJ38133">
    <property type="protein sequence ID" value="EFJ38133"/>
    <property type="gene ID" value="SELMODRAFT_402971"/>
</dbReference>
<evidence type="ECO:0000313" key="6">
    <source>
        <dbReference type="Proteomes" id="UP000001514"/>
    </source>
</evidence>
<keyword evidence="6" id="KW-1185">Reference proteome</keyword>
<sequence length="403" mass="45091">MWARALCLAIDGNAGLGRRFSCSTRIHAYAQNLGSSRTHLEFMSWLRRRGEDMNSIAVAIGMSKHGRALFAHRPMCAGECMIKFSQNLVLTPEKLPCEVIALLDQANEFTRVSLLVMAEKRKGQNSAWAPYIECLPSFGEIHSTIFWDPKELACLECSPIHRGTGERNALLQSEYREVKKVVESCPHLYDPDVSLEQFKHEYATVSSRAWGQGPHSDMTMIPLVDFANHDPRSRTLFSHADDNCTVVVASRDYQTGDENFHLKVHICYGDHSNAVLALDYGFVVPDNPFDEAEIFLEIPSEDPLREIKLQYMAQNNMNTLRDSNGTQTGGRPFTIMEVTSRGGKEVVVPSAARAFARIITSDSLAATALRPERRYIAECVLQGELSLLLKASTSEIERYGNNS</sequence>
<dbReference type="InterPro" id="IPR036464">
    <property type="entry name" value="Rubisco_LSMT_subst-bd_sf"/>
</dbReference>
<dbReference type="InterPro" id="IPR046341">
    <property type="entry name" value="SET_dom_sf"/>
</dbReference>
<keyword evidence="3" id="KW-0949">S-adenosyl-L-methionine</keyword>
<keyword evidence="2" id="KW-0808">Transferase</keyword>
<dbReference type="Gene3D" id="3.90.1420.10">
    <property type="entry name" value="Rubisco LSMT, substrate-binding domain"/>
    <property type="match status" value="1"/>
</dbReference>
<dbReference type="STRING" id="88036.D8QNM7"/>
<evidence type="ECO:0000256" key="2">
    <source>
        <dbReference type="ARBA" id="ARBA00022679"/>
    </source>
</evidence>
<keyword evidence="1" id="KW-0489">Methyltransferase</keyword>
<dbReference type="InterPro" id="IPR050600">
    <property type="entry name" value="SETD3_SETD6_MTase"/>
</dbReference>
<evidence type="ECO:0000313" key="5">
    <source>
        <dbReference type="EMBL" id="EFJ38133.1"/>
    </source>
</evidence>
<dbReference type="GO" id="GO:0016279">
    <property type="term" value="F:protein-lysine N-methyltransferase activity"/>
    <property type="evidence" value="ECO:0000318"/>
    <property type="project" value="GO_Central"/>
</dbReference>
<dbReference type="HOGENOM" id="CLU_037565_0_0_1"/>
<dbReference type="Gene3D" id="3.90.1410.10">
    <property type="entry name" value="set domain protein methyltransferase, domain 1"/>
    <property type="match status" value="1"/>
</dbReference>
<dbReference type="EMBL" id="GL377565">
    <property type="protein sequence ID" value="EFJ38133.1"/>
    <property type="molecule type" value="Genomic_DNA"/>
</dbReference>
<accession>D8QNM7</accession>
<proteinExistence type="predicted"/>
<feature type="domain" description="SET" evidence="4">
    <location>
        <begin position="66"/>
        <end position="258"/>
    </location>
</feature>
<dbReference type="KEGG" id="smo:SELMODRAFT_402971"/>
<evidence type="ECO:0000259" key="4">
    <source>
        <dbReference type="Pfam" id="PF00856"/>
    </source>
</evidence>
<dbReference type="Proteomes" id="UP000001514">
    <property type="component" value="Unassembled WGS sequence"/>
</dbReference>
<dbReference type="InterPro" id="IPR001214">
    <property type="entry name" value="SET_dom"/>
</dbReference>
<dbReference type="eggNOG" id="KOG1338">
    <property type="taxonomic scope" value="Eukaryota"/>
</dbReference>